<comment type="caution">
    <text evidence="3">The sequence shown here is derived from an EMBL/GenBank/DDBJ whole genome shotgun (WGS) entry which is preliminary data.</text>
</comment>
<keyword evidence="4" id="KW-1185">Reference proteome</keyword>
<dbReference type="PANTHER" id="PTHR43135:SF3">
    <property type="entry name" value="ALPHA-D-RIBOSE 1-METHYLPHOSPHONATE 5-TRIPHOSPHATE DIPHOSPHATASE"/>
    <property type="match status" value="1"/>
</dbReference>
<feature type="chain" id="PRO_5045957021" evidence="1">
    <location>
        <begin position="28"/>
        <end position="451"/>
    </location>
</feature>
<protein>
    <submittedName>
        <fullName evidence="3">Amidohydrolase family protein</fullName>
    </submittedName>
</protein>
<sequence length="451" mass="48507">MSNRTLRPFALAAWVVAASVTAPAVQAQDADPKVILFTNVNVFDGINEALIENANVVVTDNLITAVSTEPLMVAGGRVIDGGGRTMIPGLIDVHWHSTYCCVSQNVLFTGDMSEVAIRGALGAESTLLRGFTTVRDMGGNPFSIKKMIDGGDILGPRILPSGPPMSQTSGHFDYRALQAVPSNPADPLDYWNRNGLLMLADGVPEVTKRTREILRMGATQIKIAGGGGVSSVFDPLDVQEYTFEEMKAVVDVAETWNTYVAAHIFTDKATRTALEAGVKSIEHGNLLSRETIELMAEKGAWLSVQPLIDDEDAFTFNNPASAAKWIEATDGTDRVIPLAKEIGVKMAFGTDMLFDPATAAKQGKFLAKMTRWFTPYEALKMATSDNAELLMLAGPRHPYQEGALGVIAEGAYADLILVDGNPLEDLGLVADPNANFDVIMKNGVIYKNSLD</sequence>
<dbReference type="SUPFAM" id="SSF51556">
    <property type="entry name" value="Metallo-dependent hydrolases"/>
    <property type="match status" value="1"/>
</dbReference>
<accession>A0ABT3ALB5</accession>
<evidence type="ECO:0000259" key="2">
    <source>
        <dbReference type="Pfam" id="PF01979"/>
    </source>
</evidence>
<name>A0ABT3ALB5_9RHOB</name>
<feature type="signal peptide" evidence="1">
    <location>
        <begin position="1"/>
        <end position="27"/>
    </location>
</feature>
<dbReference type="InterPro" id="IPR006680">
    <property type="entry name" value="Amidohydro-rel"/>
</dbReference>
<dbReference type="Proteomes" id="UP001320899">
    <property type="component" value="Unassembled WGS sequence"/>
</dbReference>
<dbReference type="Gene3D" id="3.20.20.140">
    <property type="entry name" value="Metal-dependent hydrolases"/>
    <property type="match status" value="1"/>
</dbReference>
<dbReference type="SUPFAM" id="SSF51338">
    <property type="entry name" value="Composite domain of metallo-dependent hydrolases"/>
    <property type="match status" value="2"/>
</dbReference>
<dbReference type="InterPro" id="IPR011059">
    <property type="entry name" value="Metal-dep_hydrolase_composite"/>
</dbReference>
<gene>
    <name evidence="3" type="ORF">OE747_14005</name>
</gene>
<feature type="domain" description="Amidohydrolase-related" evidence="2">
    <location>
        <begin position="85"/>
        <end position="445"/>
    </location>
</feature>
<dbReference type="CDD" id="cd01299">
    <property type="entry name" value="Met_dep_hydrolase_A"/>
    <property type="match status" value="1"/>
</dbReference>
<evidence type="ECO:0000256" key="1">
    <source>
        <dbReference type="SAM" id="SignalP"/>
    </source>
</evidence>
<dbReference type="InterPro" id="IPR051781">
    <property type="entry name" value="Metallo-dep_Hydrolase"/>
</dbReference>
<organism evidence="3 4">
    <name type="scientific">Ruegeria aquimaris</name>
    <dbReference type="NCBI Taxonomy" id="2984333"/>
    <lineage>
        <taxon>Bacteria</taxon>
        <taxon>Pseudomonadati</taxon>
        <taxon>Pseudomonadota</taxon>
        <taxon>Alphaproteobacteria</taxon>
        <taxon>Rhodobacterales</taxon>
        <taxon>Roseobacteraceae</taxon>
        <taxon>Ruegeria</taxon>
    </lineage>
</organism>
<proteinExistence type="predicted"/>
<dbReference type="InterPro" id="IPR057744">
    <property type="entry name" value="OTAase-like"/>
</dbReference>
<evidence type="ECO:0000313" key="4">
    <source>
        <dbReference type="Proteomes" id="UP001320899"/>
    </source>
</evidence>
<dbReference type="RefSeq" id="WP_263829200.1">
    <property type="nucleotide sequence ID" value="NZ_JAOWLB010000009.1"/>
</dbReference>
<dbReference type="EMBL" id="JAOWLB010000009">
    <property type="protein sequence ID" value="MCV2889458.1"/>
    <property type="molecule type" value="Genomic_DNA"/>
</dbReference>
<dbReference type="Pfam" id="PF01979">
    <property type="entry name" value="Amidohydro_1"/>
    <property type="match status" value="1"/>
</dbReference>
<dbReference type="Gene3D" id="2.30.40.10">
    <property type="entry name" value="Urease, subunit C, domain 1"/>
    <property type="match status" value="1"/>
</dbReference>
<keyword evidence="1" id="KW-0732">Signal</keyword>
<reference evidence="3 4" key="1">
    <citation type="submission" date="2022-10" db="EMBL/GenBank/DDBJ databases">
        <title>Ruegeria sp. nov., isolated from ocean surface sediments.</title>
        <authorList>
            <person name="He W."/>
            <person name="Xue H.-P."/>
            <person name="Zhang D.-F."/>
        </authorList>
    </citation>
    <scope>NUCLEOTIDE SEQUENCE [LARGE SCALE GENOMIC DNA]</scope>
    <source>
        <strain evidence="3 4">XHP0148</strain>
    </source>
</reference>
<dbReference type="PANTHER" id="PTHR43135">
    <property type="entry name" value="ALPHA-D-RIBOSE 1-METHYLPHOSPHONATE 5-TRIPHOSPHATE DIPHOSPHATASE"/>
    <property type="match status" value="1"/>
</dbReference>
<evidence type="ECO:0000313" key="3">
    <source>
        <dbReference type="EMBL" id="MCV2889458.1"/>
    </source>
</evidence>
<dbReference type="InterPro" id="IPR032466">
    <property type="entry name" value="Metal_Hydrolase"/>
</dbReference>